<dbReference type="AlphaFoldDB" id="A0A7X6D8Z3"/>
<proteinExistence type="predicted"/>
<dbReference type="RefSeq" id="WP_167807085.1">
    <property type="nucleotide sequence ID" value="NZ_JAAVMB010000007.1"/>
</dbReference>
<keyword evidence="1" id="KW-0812">Transmembrane</keyword>
<protein>
    <submittedName>
        <fullName evidence="2">Uncharacterized protein</fullName>
    </submittedName>
</protein>
<gene>
    <name evidence="2" type="ORF">HED35_07395</name>
</gene>
<evidence type="ECO:0000256" key="1">
    <source>
        <dbReference type="SAM" id="Phobius"/>
    </source>
</evidence>
<feature type="transmembrane region" description="Helical" evidence="1">
    <location>
        <begin position="12"/>
        <end position="31"/>
    </location>
</feature>
<feature type="transmembrane region" description="Helical" evidence="1">
    <location>
        <begin position="43"/>
        <end position="63"/>
    </location>
</feature>
<evidence type="ECO:0000313" key="2">
    <source>
        <dbReference type="EMBL" id="NKC67907.1"/>
    </source>
</evidence>
<dbReference type="EMBL" id="JAAVMB010000007">
    <property type="protein sequence ID" value="NKC67907.1"/>
    <property type="molecule type" value="Genomic_DNA"/>
</dbReference>
<dbReference type="Proteomes" id="UP000521358">
    <property type="component" value="Unassembled WGS sequence"/>
</dbReference>
<keyword evidence="1" id="KW-0472">Membrane</keyword>
<keyword evidence="1" id="KW-1133">Transmembrane helix</keyword>
<accession>A0A7X6D8Z3</accession>
<comment type="caution">
    <text evidence="2">The sequence shown here is derived from an EMBL/GenBank/DDBJ whole genome shotgun (WGS) entry which is preliminary data.</text>
</comment>
<evidence type="ECO:0000313" key="3">
    <source>
        <dbReference type="Proteomes" id="UP000521358"/>
    </source>
</evidence>
<organism evidence="2 3">
    <name type="scientific">Vagococcus fluvialis</name>
    <dbReference type="NCBI Taxonomy" id="2738"/>
    <lineage>
        <taxon>Bacteria</taxon>
        <taxon>Bacillati</taxon>
        <taxon>Bacillota</taxon>
        <taxon>Bacilli</taxon>
        <taxon>Lactobacillales</taxon>
        <taxon>Enterococcaceae</taxon>
        <taxon>Vagococcus</taxon>
    </lineage>
</organism>
<reference evidence="2 3" key="1">
    <citation type="submission" date="2020-03" db="EMBL/GenBank/DDBJ databases">
        <title>Bacterial samples isolated from urine from healthy bovine heifers (Gyr breed).</title>
        <authorList>
            <person name="Giannattasio-Ferraz S."/>
            <person name="Maskeri L."/>
            <person name="Penido A."/>
            <person name="Barbosa-Stancioli E.F."/>
            <person name="Putonti C."/>
        </authorList>
    </citation>
    <scope>NUCLEOTIDE SEQUENCE [LARGE SCALE GENOMIC DNA]</scope>
    <source>
        <strain evidence="2 3">UFMG-H7</strain>
    </source>
</reference>
<name>A0A7X6D8Z3_9ENTE</name>
<sequence length="242" mass="28204">MKNDWKGLINNPLGIIGFFLVIVEGMASLVITNSSLPDWLNLFLVIFIVLFPFIVLLVFYLLVSRHSEKLYAPKDFRDEKHFIEYTKSKFDSTVIKTISKPEDLNKQLKTKIDYSKTSVIVNEYTQKGLEIRNELKNIGVFTETFIPEIEYETDLSIGPAIWLRRNLAYEKAIEIIKVCKEIDDKIEYIYFQDAFENDMFIGANASTTNLPFGKSDFEKLFKIDNQKEFFDLINSYELKKAN</sequence>